<sequence length="40" mass="4659">MGLTMFSFNKADLDMNFDQFFEPNIICHIVQLFLSNCSNL</sequence>
<proteinExistence type="predicted"/>
<dbReference type="AlphaFoldDB" id="A0A0E9Q8M5"/>
<organism evidence="1">
    <name type="scientific">Anguilla anguilla</name>
    <name type="common">European freshwater eel</name>
    <name type="synonym">Muraena anguilla</name>
    <dbReference type="NCBI Taxonomy" id="7936"/>
    <lineage>
        <taxon>Eukaryota</taxon>
        <taxon>Metazoa</taxon>
        <taxon>Chordata</taxon>
        <taxon>Craniata</taxon>
        <taxon>Vertebrata</taxon>
        <taxon>Euteleostomi</taxon>
        <taxon>Actinopterygii</taxon>
        <taxon>Neopterygii</taxon>
        <taxon>Teleostei</taxon>
        <taxon>Anguilliformes</taxon>
        <taxon>Anguillidae</taxon>
        <taxon>Anguilla</taxon>
    </lineage>
</organism>
<protein>
    <submittedName>
        <fullName evidence="1">Uncharacterized protein</fullName>
    </submittedName>
</protein>
<dbReference type="EMBL" id="GBXM01088028">
    <property type="protein sequence ID" value="JAH20549.1"/>
    <property type="molecule type" value="Transcribed_RNA"/>
</dbReference>
<evidence type="ECO:0000313" key="1">
    <source>
        <dbReference type="EMBL" id="JAH12862.1"/>
    </source>
</evidence>
<name>A0A0E9Q8M5_ANGAN</name>
<accession>A0A0E9Q8M5</accession>
<reference evidence="1" key="2">
    <citation type="journal article" date="2015" name="Fish Shellfish Immunol.">
        <title>Early steps in the European eel (Anguilla anguilla)-Vibrio vulnificus interaction in the gills: Role of the RtxA13 toxin.</title>
        <authorList>
            <person name="Callol A."/>
            <person name="Pajuelo D."/>
            <person name="Ebbesson L."/>
            <person name="Teles M."/>
            <person name="MacKenzie S."/>
            <person name="Amaro C."/>
        </authorList>
    </citation>
    <scope>NUCLEOTIDE SEQUENCE</scope>
</reference>
<dbReference type="EMBL" id="GBXM01095715">
    <property type="protein sequence ID" value="JAH12862.1"/>
    <property type="molecule type" value="Transcribed_RNA"/>
</dbReference>
<reference evidence="1" key="1">
    <citation type="submission" date="2014-11" db="EMBL/GenBank/DDBJ databases">
        <authorList>
            <person name="Amaro Gonzalez C."/>
        </authorList>
    </citation>
    <scope>NUCLEOTIDE SEQUENCE</scope>
</reference>